<sequence>MTQALNDVIYETVVTTRCTDGRVHAAPMGVRYRGAQVVLMPFRPSTTLDNLLRERVAVLNIVTDTRVFAGCVTGRQAWPTCPVADGLGARLAVAMRHLVLRLAGVSDDAQRPVLTLDIAEDVTHAPFPGLNRAQAAVIEGAVLVSRRHLLPRERIARELAQLQTAIDKTASAVEHEAWGWLQQAMNELKTPMAGEQTR</sequence>
<dbReference type="SUPFAM" id="SSF50475">
    <property type="entry name" value="FMN-binding split barrel"/>
    <property type="match status" value="1"/>
</dbReference>
<feature type="domain" description="DUF447" evidence="2">
    <location>
        <begin position="131"/>
        <end position="182"/>
    </location>
</feature>
<evidence type="ECO:0008006" key="5">
    <source>
        <dbReference type="Google" id="ProtNLM"/>
    </source>
</evidence>
<comment type="caution">
    <text evidence="3">The sequence shown here is derived from an EMBL/GenBank/DDBJ whole genome shotgun (WGS) entry which is preliminary data.</text>
</comment>
<evidence type="ECO:0000259" key="2">
    <source>
        <dbReference type="Pfam" id="PF20766"/>
    </source>
</evidence>
<proteinExistence type="predicted"/>
<feature type="domain" description="DUF447" evidence="1">
    <location>
        <begin position="10"/>
        <end position="124"/>
    </location>
</feature>
<dbReference type="InterPro" id="IPR049288">
    <property type="entry name" value="DUF447_C"/>
</dbReference>
<dbReference type="EMBL" id="JACCFH010000001">
    <property type="protein sequence ID" value="NYG34096.1"/>
    <property type="molecule type" value="Genomic_DNA"/>
</dbReference>
<reference evidence="3 4" key="1">
    <citation type="submission" date="2020-07" db="EMBL/GenBank/DDBJ databases">
        <title>Genomic Encyclopedia of Archaeal and Bacterial Type Strains, Phase II (KMG-II): from individual species to whole genera.</title>
        <authorList>
            <person name="Goeker M."/>
        </authorList>
    </citation>
    <scope>NUCLEOTIDE SEQUENCE [LARGE SCALE GENOMIC DNA]</scope>
    <source>
        <strain evidence="3 4">DSM 21226</strain>
    </source>
</reference>
<dbReference type="RefSeq" id="WP_310732897.1">
    <property type="nucleotide sequence ID" value="NZ_JACCFH010000001.1"/>
</dbReference>
<dbReference type="Gene3D" id="2.30.110.10">
    <property type="entry name" value="Electron Transport, Fmn-binding Protein, Chain A"/>
    <property type="match status" value="1"/>
</dbReference>
<dbReference type="Pfam" id="PF20766">
    <property type="entry name" value="DUF447_C"/>
    <property type="match status" value="1"/>
</dbReference>
<accession>A0A7Y9R0K7</accession>
<organism evidence="3 4">
    <name type="scientific">Sphaerotilus montanus</name>
    <dbReference type="NCBI Taxonomy" id="522889"/>
    <lineage>
        <taxon>Bacteria</taxon>
        <taxon>Pseudomonadati</taxon>
        <taxon>Pseudomonadota</taxon>
        <taxon>Betaproteobacteria</taxon>
        <taxon>Burkholderiales</taxon>
        <taxon>Sphaerotilaceae</taxon>
        <taxon>Sphaerotilus</taxon>
    </lineage>
</organism>
<dbReference type="Proteomes" id="UP000518288">
    <property type="component" value="Unassembled WGS sequence"/>
</dbReference>
<dbReference type="AlphaFoldDB" id="A0A7Y9R0K7"/>
<evidence type="ECO:0000259" key="1">
    <source>
        <dbReference type="Pfam" id="PF04289"/>
    </source>
</evidence>
<dbReference type="InterPro" id="IPR012349">
    <property type="entry name" value="Split_barrel_FMN-bd"/>
</dbReference>
<gene>
    <name evidence="3" type="ORF">BDD16_003082</name>
</gene>
<dbReference type="Gene3D" id="1.20.58.290">
    <property type="entry name" value="Hypothetical membrane protein ta0354_69_121"/>
    <property type="match status" value="1"/>
</dbReference>
<dbReference type="InterPro" id="IPR007386">
    <property type="entry name" value="DUF447_N"/>
</dbReference>
<evidence type="ECO:0000313" key="3">
    <source>
        <dbReference type="EMBL" id="NYG34096.1"/>
    </source>
</evidence>
<evidence type="ECO:0000313" key="4">
    <source>
        <dbReference type="Proteomes" id="UP000518288"/>
    </source>
</evidence>
<protein>
    <recommendedName>
        <fullName evidence="5">DUF447 family protein</fullName>
    </recommendedName>
</protein>
<dbReference type="Pfam" id="PF04289">
    <property type="entry name" value="DUF447_N"/>
    <property type="match status" value="1"/>
</dbReference>
<keyword evidence="4" id="KW-1185">Reference proteome</keyword>
<name>A0A7Y9R0K7_9BURK</name>